<gene>
    <name evidence="2" type="ORF">PHYPSEUDO_003136</name>
</gene>
<dbReference type="EMBL" id="JAGDFM010000016">
    <property type="protein sequence ID" value="KAG7391930.1"/>
    <property type="molecule type" value="Genomic_DNA"/>
</dbReference>
<evidence type="ECO:0000256" key="1">
    <source>
        <dbReference type="SAM" id="Coils"/>
    </source>
</evidence>
<keyword evidence="3" id="KW-1185">Reference proteome</keyword>
<protein>
    <submittedName>
        <fullName evidence="2">Uncharacterized protein</fullName>
    </submittedName>
</protein>
<accession>A0A8T1WIN8</accession>
<organism evidence="2 3">
    <name type="scientific">Phytophthora pseudosyringae</name>
    <dbReference type="NCBI Taxonomy" id="221518"/>
    <lineage>
        <taxon>Eukaryota</taxon>
        <taxon>Sar</taxon>
        <taxon>Stramenopiles</taxon>
        <taxon>Oomycota</taxon>
        <taxon>Peronosporomycetes</taxon>
        <taxon>Peronosporales</taxon>
        <taxon>Peronosporaceae</taxon>
        <taxon>Phytophthora</taxon>
    </lineage>
</organism>
<proteinExistence type="predicted"/>
<keyword evidence="1" id="KW-0175">Coiled coil</keyword>
<feature type="coiled-coil region" evidence="1">
    <location>
        <begin position="26"/>
        <end position="62"/>
    </location>
</feature>
<reference evidence="2" key="1">
    <citation type="submission" date="2021-02" db="EMBL/GenBank/DDBJ databases">
        <authorList>
            <person name="Palmer J.M."/>
        </authorList>
    </citation>
    <scope>NUCLEOTIDE SEQUENCE</scope>
    <source>
        <strain evidence="2">SCRP734</strain>
    </source>
</reference>
<evidence type="ECO:0000313" key="3">
    <source>
        <dbReference type="Proteomes" id="UP000694044"/>
    </source>
</evidence>
<evidence type="ECO:0000313" key="2">
    <source>
        <dbReference type="EMBL" id="KAG7391930.1"/>
    </source>
</evidence>
<name>A0A8T1WIN8_9STRA</name>
<dbReference type="Proteomes" id="UP000694044">
    <property type="component" value="Unassembled WGS sequence"/>
</dbReference>
<sequence length="140" mass="16189">MSRHYSFQPSRARGCERPEIAFFFARRLVEAQNENLQLRLELQRSRTQLKTLRTRLEACLRQIQGLVASIREIVLLRRMTHATEATENFRLLHLGDIDDNATETTSNSARSTVSLIPTEDWVDLEEAAESLHQPSHVGRY</sequence>
<dbReference type="AlphaFoldDB" id="A0A8T1WIN8"/>
<comment type="caution">
    <text evidence="2">The sequence shown here is derived from an EMBL/GenBank/DDBJ whole genome shotgun (WGS) entry which is preliminary data.</text>
</comment>